<feature type="compositionally biased region" description="Basic and acidic residues" evidence="1">
    <location>
        <begin position="1184"/>
        <end position="1193"/>
    </location>
</feature>
<feature type="region of interest" description="Disordered" evidence="1">
    <location>
        <begin position="1534"/>
        <end position="1580"/>
    </location>
</feature>
<feature type="region of interest" description="Disordered" evidence="1">
    <location>
        <begin position="1437"/>
        <end position="1520"/>
    </location>
</feature>
<evidence type="ECO:0000313" key="2">
    <source>
        <dbReference type="EMBL" id="KAJ3608954.1"/>
    </source>
</evidence>
<dbReference type="Proteomes" id="UP001148018">
    <property type="component" value="Unassembled WGS sequence"/>
</dbReference>
<feature type="region of interest" description="Disordered" evidence="1">
    <location>
        <begin position="930"/>
        <end position="1016"/>
    </location>
</feature>
<feature type="compositionally biased region" description="Pro residues" evidence="1">
    <location>
        <begin position="831"/>
        <end position="843"/>
    </location>
</feature>
<feature type="region of interest" description="Disordered" evidence="1">
    <location>
        <begin position="237"/>
        <end position="271"/>
    </location>
</feature>
<keyword evidence="3" id="KW-1185">Reference proteome</keyword>
<feature type="compositionally biased region" description="Polar residues" evidence="1">
    <location>
        <begin position="1551"/>
        <end position="1563"/>
    </location>
</feature>
<comment type="caution">
    <text evidence="2">The sequence shown here is derived from an EMBL/GenBank/DDBJ whole genome shotgun (WGS) entry which is preliminary data.</text>
</comment>
<feature type="compositionally biased region" description="Acidic residues" evidence="1">
    <location>
        <begin position="673"/>
        <end position="683"/>
    </location>
</feature>
<feature type="region of interest" description="Disordered" evidence="1">
    <location>
        <begin position="1076"/>
        <end position="1338"/>
    </location>
</feature>
<feature type="compositionally biased region" description="Basic and acidic residues" evidence="1">
    <location>
        <begin position="1162"/>
        <end position="1173"/>
    </location>
</feature>
<feature type="region of interest" description="Disordered" evidence="1">
    <location>
        <begin position="374"/>
        <end position="406"/>
    </location>
</feature>
<feature type="compositionally biased region" description="Low complexity" evidence="1">
    <location>
        <begin position="1136"/>
        <end position="1146"/>
    </location>
</feature>
<feature type="compositionally biased region" description="Basic and acidic residues" evidence="1">
    <location>
        <begin position="996"/>
        <end position="1006"/>
    </location>
</feature>
<feature type="compositionally biased region" description="Basic and acidic residues" evidence="1">
    <location>
        <begin position="848"/>
        <end position="861"/>
    </location>
</feature>
<feature type="region of interest" description="Disordered" evidence="1">
    <location>
        <begin position="768"/>
        <end position="887"/>
    </location>
</feature>
<accession>A0A9Q0EKV5</accession>
<feature type="compositionally biased region" description="Low complexity" evidence="1">
    <location>
        <begin position="1208"/>
        <end position="1237"/>
    </location>
</feature>
<evidence type="ECO:0000256" key="1">
    <source>
        <dbReference type="SAM" id="MobiDB-lite"/>
    </source>
</evidence>
<feature type="non-terminal residue" evidence="2">
    <location>
        <position position="1817"/>
    </location>
</feature>
<reference evidence="2" key="1">
    <citation type="submission" date="2022-07" db="EMBL/GenBank/DDBJ databases">
        <title>Chromosome-level genome of Muraenolepis orangiensis.</title>
        <authorList>
            <person name="Kim J."/>
        </authorList>
    </citation>
    <scope>NUCLEOTIDE SEQUENCE</scope>
    <source>
        <strain evidence="2">KU_S4_2022</strain>
        <tissue evidence="2">Muscle</tissue>
    </source>
</reference>
<feature type="compositionally biased region" description="Basic and acidic residues" evidence="1">
    <location>
        <begin position="1262"/>
        <end position="1275"/>
    </location>
</feature>
<evidence type="ECO:0000313" key="3">
    <source>
        <dbReference type="Proteomes" id="UP001148018"/>
    </source>
</evidence>
<dbReference type="OrthoDB" id="8963707at2759"/>
<feature type="compositionally biased region" description="Basic and acidic residues" evidence="1">
    <location>
        <begin position="950"/>
        <end position="966"/>
    </location>
</feature>
<feature type="region of interest" description="Disordered" evidence="1">
    <location>
        <begin position="34"/>
        <end position="85"/>
    </location>
</feature>
<proteinExistence type="predicted"/>
<feature type="compositionally biased region" description="Basic and acidic residues" evidence="1">
    <location>
        <begin position="256"/>
        <end position="268"/>
    </location>
</feature>
<feature type="region of interest" description="Disordered" evidence="1">
    <location>
        <begin position="490"/>
        <end position="520"/>
    </location>
</feature>
<feature type="compositionally biased region" description="Pro residues" evidence="1">
    <location>
        <begin position="602"/>
        <end position="611"/>
    </location>
</feature>
<feature type="compositionally biased region" description="Basic and acidic residues" evidence="1">
    <location>
        <begin position="492"/>
        <end position="520"/>
    </location>
</feature>
<feature type="compositionally biased region" description="Basic and acidic residues" evidence="1">
    <location>
        <begin position="800"/>
        <end position="809"/>
    </location>
</feature>
<protein>
    <submittedName>
        <fullName evidence="2">Uncharacterized protein</fullName>
    </submittedName>
</protein>
<feature type="compositionally biased region" description="Pro residues" evidence="1">
    <location>
        <begin position="1124"/>
        <end position="1135"/>
    </location>
</feature>
<organism evidence="2 3">
    <name type="scientific">Muraenolepis orangiensis</name>
    <name type="common">Patagonian moray cod</name>
    <dbReference type="NCBI Taxonomy" id="630683"/>
    <lineage>
        <taxon>Eukaryota</taxon>
        <taxon>Metazoa</taxon>
        <taxon>Chordata</taxon>
        <taxon>Craniata</taxon>
        <taxon>Vertebrata</taxon>
        <taxon>Euteleostomi</taxon>
        <taxon>Actinopterygii</taxon>
        <taxon>Neopterygii</taxon>
        <taxon>Teleostei</taxon>
        <taxon>Neoteleostei</taxon>
        <taxon>Acanthomorphata</taxon>
        <taxon>Zeiogadaria</taxon>
        <taxon>Gadariae</taxon>
        <taxon>Gadiformes</taxon>
        <taxon>Muraenolepidoidei</taxon>
        <taxon>Muraenolepididae</taxon>
        <taxon>Muraenolepis</taxon>
    </lineage>
</organism>
<name>A0A9Q0EKV5_9TELE</name>
<gene>
    <name evidence="2" type="ORF">NHX12_023482</name>
</gene>
<dbReference type="EMBL" id="JANIIK010000039">
    <property type="protein sequence ID" value="KAJ3608954.1"/>
    <property type="molecule type" value="Genomic_DNA"/>
</dbReference>
<feature type="compositionally biased region" description="Basic and acidic residues" evidence="1">
    <location>
        <begin position="1308"/>
        <end position="1338"/>
    </location>
</feature>
<sequence length="1817" mass="194072">MTSAPLLRSLLIPDPEGVSSQTQIYGTHTKADRNFLPDNHYTTHRHNPMQWRSSESRISSDGDEVTLENGASTNGKSLYGTAPRSKAKDLSYSELDLRKSKKFSTFSFGLRKKKRDDLSKSTIGLHGPGAHEHRKHLDLSQWELDQVQQRGAFAMSQPELDTADTFDIPPPPSVSSQLTASHRSASEAFLSDPPPTLHDRHGRLRSLETLLDTPDAFDVDREVGEAPIATIPELLLTAPPTPDLSQGRVDPGTQENRARYPIPDRMEGKGPSGTMPRGGAFFSGNRTSVDSPLPSSRPADAVLSPLVFINKLKRNSDAPVPRTPSDLPDCGRSTDKGVHAAPTLPVTAGAEMDAAATIKTLLDLSRLNPVDASSPLLPQDPGVSHFREAVPSDRGTPPADRTPVSGETFESVFSQSFTTEVFSAMPKPYEPPASDPVTGAEDLRHQHGLDSLLPVHANAGFPGSPMEPPGVSEHGPCAIEVAPDVLVSAWRPDTDTHNGDGDGDGDKTPTNHDPRMDTEDGRRVLDSLYDSLLPLSLRQTGPTLPNPGQRPESPGALLHADPEPTGSHGGGGRSLARPERESGFYSALKPEHFGPIENTVPPVSPAPPNPPHNYGSFPETEDTLTQVSLVPKAAGSVTLGDDLSTSPAPLPPLETMAASIYQRETLEAMAAEEKEEEEEDETFSEPKGQLDSSTSEPIYISVGSDASSNLDVYFSADEDTPADEDTHADSDLDNVSTLAGSEDLHTETEDLYDLAMRDHRFRVPGFSDIGRTVPDGGRETAAFSGGEGREGVLPGDQIDEEGRRLRTIVEDQQQMTRREESPPAAASPLVYSPPSPPPPPPPEGEQQQEERGVTEGTESLRSKTHMWGQRLDKHEEEEEEEELPALPVQQVERVVECEPAPPFSHACNREEVEVGGRNWKPLISPIAEEQPNIPWSQVPDLPGTQHLSHKRDTETRTQTHLGRDTHTQPNVSAVTSVRRAGEEEGEAASVAVKADGGNDERSERSPAHNVSAAKSPVIVARYTPDTTTTITSTTTSITATTTSITATTTSFFFVGGEPSDGAAPSGVVLQQQTTNEANDASGLEASPAIRRPSVQPQGSQTTDLHLSATTSGSPHRADPHHLQPGPPPPPPPPPVAAAMSSAYSSSLYVTRRGSPSGGDGDGDSHRRYAHEETSTSSTPSPSRPPEEASENRWRNTFSGVSQYKPDASSTISTTSSTSFPDSSVSSALSSSSSSSSSRPEATLYTRYLPPSPATPQPLETYGSRDDGLSDSRREVYVSSTSVSAAPEEGGAGAGGRRSWEWEEPTEAPARRSQEAWTEEIKPRHDTAHLAVDSNKRQEEDHVFTGVFKATRVDLITSPTTNTPEVVSPYHDMEVLKDTLKSLGPSQKQRSLRGAPFGFSSLEPIVEDTQSSAGAAGAPAVSSPFSFSSSSFDVTDSSSSPPSVFGLPPDLGFSSKLRRSPMDMMKSQQDQQQGTENGSWGLGRPLRGSASNSIVLRSSPDDAPLSPSTQNGNGLPPFPASGSRLDHSVLFSSYRSPSVDAPPDSPLASRSLFRTSSLPDSGLSSYDRISKAPRGVGGGDAPSSTYDRFSFLLNSGTSSSPSGSLTGTEDLYARISRGPQGAPAQRNIGSTGSLDLQRTSFTTAASDTPFSAYGQAHGGGMGPGAGVLGAPLLQRSFSSDAPEPPAEHDRAMVERAMAAKYRAFPDAYVTQVCRPGVLTHTQRVGTALSGGRTDLRGRGWTTDRCSLRNALVLHDTLGWGDIDIDEGRDLRPACGFYGFILDNQEGEAGFKAPVPIFVLSSRGWAVSRLPTPIPAICL</sequence>
<feature type="region of interest" description="Disordered" evidence="1">
    <location>
        <begin position="537"/>
        <end position="619"/>
    </location>
</feature>
<feature type="compositionally biased region" description="Polar residues" evidence="1">
    <location>
        <begin position="1094"/>
        <end position="1113"/>
    </location>
</feature>
<feature type="region of interest" description="Disordered" evidence="1">
    <location>
        <begin position="669"/>
        <end position="745"/>
    </location>
</feature>